<dbReference type="EMBL" id="JACRSW010000015">
    <property type="protein sequence ID" value="MBC8556986.1"/>
    <property type="molecule type" value="Genomic_DNA"/>
</dbReference>
<sequence>MKAEHINPFIISVCKVMKDMCMLDLKIGKPSMSNGSYPAETSIIKLGIVGNLEGEVVLNIDHPTALQIVSKMMMGPVETIDALGQSAISELGNMVAGNAATVFANSNIMIDITPPSYYAGADYKATVPEWFSIPFSSDAGNLSIDIYIKE</sequence>
<gene>
    <name evidence="3" type="ORF">H8700_04610</name>
</gene>
<organism evidence="3 4">
    <name type="scientific">Jutongia hominis</name>
    <dbReference type="NCBI Taxonomy" id="2763664"/>
    <lineage>
        <taxon>Bacteria</taxon>
        <taxon>Bacillati</taxon>
        <taxon>Bacillota</taxon>
        <taxon>Clostridia</taxon>
        <taxon>Lachnospirales</taxon>
        <taxon>Lachnospiraceae</taxon>
        <taxon>Jutongia</taxon>
    </lineage>
</organism>
<keyword evidence="4" id="KW-1185">Reference proteome</keyword>
<evidence type="ECO:0000256" key="1">
    <source>
        <dbReference type="ARBA" id="ARBA00022500"/>
    </source>
</evidence>
<keyword evidence="1" id="KW-0145">Chemotaxis</keyword>
<dbReference type="InterPro" id="IPR038756">
    <property type="entry name" value="CheX-like"/>
</dbReference>
<evidence type="ECO:0000313" key="3">
    <source>
        <dbReference type="EMBL" id="MBC8556986.1"/>
    </source>
</evidence>
<protein>
    <submittedName>
        <fullName evidence="3">Chemotaxis protein CheX</fullName>
    </submittedName>
</protein>
<dbReference type="PANTHER" id="PTHR39452:SF1">
    <property type="entry name" value="CHEY-P PHOSPHATASE CHEX"/>
    <property type="match status" value="1"/>
</dbReference>
<dbReference type="InterPro" id="IPR028976">
    <property type="entry name" value="CheC-like_sf"/>
</dbReference>
<accession>A0ABR7MT51</accession>
<dbReference type="Gene3D" id="3.40.1550.10">
    <property type="entry name" value="CheC-like"/>
    <property type="match status" value="1"/>
</dbReference>
<dbReference type="SUPFAM" id="SSF103039">
    <property type="entry name" value="CheC-like"/>
    <property type="match status" value="1"/>
</dbReference>
<comment type="caution">
    <text evidence="3">The sequence shown here is derived from an EMBL/GenBank/DDBJ whole genome shotgun (WGS) entry which is preliminary data.</text>
</comment>
<dbReference type="Pfam" id="PF13690">
    <property type="entry name" value="CheX"/>
    <property type="match status" value="1"/>
</dbReference>
<feature type="domain" description="Chemotaxis phosphatase CheX-like" evidence="2">
    <location>
        <begin position="46"/>
        <end position="129"/>
    </location>
</feature>
<dbReference type="RefSeq" id="WP_249303829.1">
    <property type="nucleotide sequence ID" value="NZ_JACRSW010000015.1"/>
</dbReference>
<name>A0ABR7MT51_9FIRM</name>
<dbReference type="InterPro" id="IPR028051">
    <property type="entry name" value="CheX-like_dom"/>
</dbReference>
<reference evidence="3 4" key="1">
    <citation type="submission" date="2020-08" db="EMBL/GenBank/DDBJ databases">
        <title>Genome public.</title>
        <authorList>
            <person name="Liu C."/>
            <person name="Sun Q."/>
        </authorList>
    </citation>
    <scope>NUCLEOTIDE SEQUENCE [LARGE SCALE GENOMIC DNA]</scope>
    <source>
        <strain evidence="3 4">BX3</strain>
    </source>
</reference>
<proteinExistence type="predicted"/>
<evidence type="ECO:0000313" key="4">
    <source>
        <dbReference type="Proteomes" id="UP000637513"/>
    </source>
</evidence>
<dbReference type="Proteomes" id="UP000637513">
    <property type="component" value="Unassembled WGS sequence"/>
</dbReference>
<dbReference type="PANTHER" id="PTHR39452">
    <property type="entry name" value="CHEY-P PHOSPHATASE CHEX"/>
    <property type="match status" value="1"/>
</dbReference>
<dbReference type="CDD" id="cd17906">
    <property type="entry name" value="CheX"/>
    <property type="match status" value="1"/>
</dbReference>
<evidence type="ECO:0000259" key="2">
    <source>
        <dbReference type="Pfam" id="PF13690"/>
    </source>
</evidence>